<keyword evidence="4" id="KW-1185">Reference proteome</keyword>
<dbReference type="InterPro" id="IPR010982">
    <property type="entry name" value="Lambda_DNA-bd_dom_sf"/>
</dbReference>
<proteinExistence type="predicted"/>
<dbReference type="Pfam" id="PF19054">
    <property type="entry name" value="DUF5753"/>
    <property type="match status" value="1"/>
</dbReference>
<feature type="region of interest" description="Disordered" evidence="1">
    <location>
        <begin position="1"/>
        <end position="26"/>
    </location>
</feature>
<name>A0ABU4NNT1_9ACTN</name>
<dbReference type="Gene3D" id="1.10.260.40">
    <property type="entry name" value="lambda repressor-like DNA-binding domains"/>
    <property type="match status" value="1"/>
</dbReference>
<feature type="domain" description="HTH cro/C1-type" evidence="2">
    <location>
        <begin position="33"/>
        <end position="86"/>
    </location>
</feature>
<dbReference type="InterPro" id="IPR001387">
    <property type="entry name" value="Cro/C1-type_HTH"/>
</dbReference>
<evidence type="ECO:0000256" key="1">
    <source>
        <dbReference type="SAM" id="MobiDB-lite"/>
    </source>
</evidence>
<dbReference type="Proteomes" id="UP001271274">
    <property type="component" value="Unassembled WGS sequence"/>
</dbReference>
<evidence type="ECO:0000313" key="3">
    <source>
        <dbReference type="EMBL" id="MDX3704596.1"/>
    </source>
</evidence>
<reference evidence="3 4" key="1">
    <citation type="journal article" date="2023" name="Microb. Genom.">
        <title>Mesoterricola silvestris gen. nov., sp. nov., Mesoterricola sediminis sp. nov., Geothrix oryzae sp. nov., Geothrix edaphica sp. nov., Geothrix rubra sp. nov., and Geothrix limicola sp. nov., six novel members of Acidobacteriota isolated from soils.</title>
        <authorList>
            <person name="Weisberg A.J."/>
            <person name="Pearce E."/>
            <person name="Kramer C.G."/>
            <person name="Chang J.H."/>
            <person name="Clarke C.R."/>
        </authorList>
    </citation>
    <scope>NUCLEOTIDE SEQUENCE [LARGE SCALE GENOMIC DNA]</scope>
    <source>
        <strain evidence="3 4">ID09-01A</strain>
    </source>
</reference>
<dbReference type="PROSITE" id="PS50943">
    <property type="entry name" value="HTH_CROC1"/>
    <property type="match status" value="1"/>
</dbReference>
<sequence>MTTQDHRNRQQSRSEGTGPDPYASPRAFYGYELRREREAAGYSQEQLGEKVFCSGTYIGQFESATRRPQPDLSRLFDQVLGTGQHFERLCTLARKSKHADYFADAAELEQLAKTISEYAPMLVPGLLQTEGYARAITRVTLPYAEPHEIEQYVALRLERQSILEGPTSPLLWAVLHETVLRVPMGGGAIMAEQLQHLVDLGKNRRVVLQVLPFAASAEAFINGMTSLFAFHDAPLAVYAEGAGSGQLIEEPALVEQYQRSYDRVRATALSPAASLDLIASAAEDYSRA</sequence>
<dbReference type="EMBL" id="JARAYU010000015">
    <property type="protein sequence ID" value="MDX3704596.1"/>
    <property type="molecule type" value="Genomic_DNA"/>
</dbReference>
<accession>A0ABU4NNT1</accession>
<dbReference type="CDD" id="cd00093">
    <property type="entry name" value="HTH_XRE"/>
    <property type="match status" value="1"/>
</dbReference>
<protein>
    <submittedName>
        <fullName evidence="3">Helix-turn-helix transcriptional regulator</fullName>
    </submittedName>
</protein>
<evidence type="ECO:0000313" key="4">
    <source>
        <dbReference type="Proteomes" id="UP001271274"/>
    </source>
</evidence>
<dbReference type="SMART" id="SM00530">
    <property type="entry name" value="HTH_XRE"/>
    <property type="match status" value="1"/>
</dbReference>
<organism evidence="3 4">
    <name type="scientific">Streptomyces europaeiscabiei</name>
    <dbReference type="NCBI Taxonomy" id="146819"/>
    <lineage>
        <taxon>Bacteria</taxon>
        <taxon>Bacillati</taxon>
        <taxon>Actinomycetota</taxon>
        <taxon>Actinomycetes</taxon>
        <taxon>Kitasatosporales</taxon>
        <taxon>Streptomycetaceae</taxon>
        <taxon>Streptomyces</taxon>
    </lineage>
</organism>
<dbReference type="SUPFAM" id="SSF47413">
    <property type="entry name" value="lambda repressor-like DNA-binding domains"/>
    <property type="match status" value="1"/>
</dbReference>
<gene>
    <name evidence="3" type="ORF">PV662_33550</name>
</gene>
<evidence type="ECO:0000259" key="2">
    <source>
        <dbReference type="PROSITE" id="PS50943"/>
    </source>
</evidence>
<dbReference type="Pfam" id="PF13560">
    <property type="entry name" value="HTH_31"/>
    <property type="match status" value="1"/>
</dbReference>
<dbReference type="InterPro" id="IPR043917">
    <property type="entry name" value="DUF5753"/>
</dbReference>
<comment type="caution">
    <text evidence="3">The sequence shown here is derived from an EMBL/GenBank/DDBJ whole genome shotgun (WGS) entry which is preliminary data.</text>
</comment>